<dbReference type="SMART" id="SM00345">
    <property type="entry name" value="HTH_GNTR"/>
    <property type="match status" value="1"/>
</dbReference>
<dbReference type="GO" id="GO:0003677">
    <property type="term" value="F:DNA binding"/>
    <property type="evidence" value="ECO:0007669"/>
    <property type="project" value="UniProtKB-KW"/>
</dbReference>
<dbReference type="SUPFAM" id="SSF46785">
    <property type="entry name" value="Winged helix' DNA-binding domain"/>
    <property type="match status" value="1"/>
</dbReference>
<dbReference type="InterPro" id="IPR011711">
    <property type="entry name" value="GntR_C"/>
</dbReference>
<comment type="caution">
    <text evidence="5">The sequence shown here is derived from an EMBL/GenBank/DDBJ whole genome shotgun (WGS) entry which is preliminary data.</text>
</comment>
<dbReference type="SUPFAM" id="SSF48008">
    <property type="entry name" value="GntR ligand-binding domain-like"/>
    <property type="match status" value="1"/>
</dbReference>
<evidence type="ECO:0000256" key="2">
    <source>
        <dbReference type="ARBA" id="ARBA00023125"/>
    </source>
</evidence>
<dbReference type="InterPro" id="IPR000524">
    <property type="entry name" value="Tscrpt_reg_HTH_GntR"/>
</dbReference>
<feature type="domain" description="HTH gntR-type" evidence="4">
    <location>
        <begin position="25"/>
        <end position="95"/>
    </location>
</feature>
<name>A0A4Q7NT21_9ACTN</name>
<sequence length="254" mass="27075">MVAGPAASNVEALWSRSLFRPVRDRNTFEVAVERLAQGIRLGVLPYGARLPPERELAERFEVSRVTLREAIKALREAGFVESRRGRGGGTFVVWAGARRGGADAAAMARGMGDRLLDALDFRRVVEPGAAALAATRELADSDRDYLCACLAAAEAPPGDHHSADSGRRLADSRLHLAIAGLAGSESLARAVADVQLRLDELLRAIPVLRHNIAHSDRQHAAIVDAVLGGDPVGARTAMEEHVDGTAALLRGFLS</sequence>
<dbReference type="InterPro" id="IPR036388">
    <property type="entry name" value="WH-like_DNA-bd_sf"/>
</dbReference>
<dbReference type="Proteomes" id="UP000293638">
    <property type="component" value="Unassembled WGS sequence"/>
</dbReference>
<dbReference type="SMART" id="SM00895">
    <property type="entry name" value="FCD"/>
    <property type="match status" value="1"/>
</dbReference>
<dbReference type="AlphaFoldDB" id="A0A4Q7NT21"/>
<keyword evidence="6" id="KW-1185">Reference proteome</keyword>
<evidence type="ECO:0000313" key="5">
    <source>
        <dbReference type="EMBL" id="RZS89938.1"/>
    </source>
</evidence>
<dbReference type="Pfam" id="PF07729">
    <property type="entry name" value="FCD"/>
    <property type="match status" value="1"/>
</dbReference>
<accession>A0A4Q7NT21</accession>
<dbReference type="InterPro" id="IPR008920">
    <property type="entry name" value="TF_FadR/GntR_C"/>
</dbReference>
<dbReference type="Gene3D" id="1.20.120.530">
    <property type="entry name" value="GntR ligand-binding domain-like"/>
    <property type="match status" value="1"/>
</dbReference>
<dbReference type="PROSITE" id="PS50949">
    <property type="entry name" value="HTH_GNTR"/>
    <property type="match status" value="1"/>
</dbReference>
<keyword evidence="1" id="KW-0805">Transcription regulation</keyword>
<keyword evidence="3" id="KW-0804">Transcription</keyword>
<dbReference type="Pfam" id="PF00392">
    <property type="entry name" value="GntR"/>
    <property type="match status" value="1"/>
</dbReference>
<evidence type="ECO:0000256" key="3">
    <source>
        <dbReference type="ARBA" id="ARBA00023163"/>
    </source>
</evidence>
<proteinExistence type="predicted"/>
<dbReference type="CDD" id="cd07377">
    <property type="entry name" value="WHTH_GntR"/>
    <property type="match status" value="1"/>
</dbReference>
<dbReference type="PRINTS" id="PR00035">
    <property type="entry name" value="HTHGNTR"/>
</dbReference>
<dbReference type="GO" id="GO:0003700">
    <property type="term" value="F:DNA-binding transcription factor activity"/>
    <property type="evidence" value="ECO:0007669"/>
    <property type="project" value="InterPro"/>
</dbReference>
<dbReference type="PANTHER" id="PTHR43537">
    <property type="entry name" value="TRANSCRIPTIONAL REGULATOR, GNTR FAMILY"/>
    <property type="match status" value="1"/>
</dbReference>
<dbReference type="InterPro" id="IPR036390">
    <property type="entry name" value="WH_DNA-bd_sf"/>
</dbReference>
<evidence type="ECO:0000313" key="6">
    <source>
        <dbReference type="Proteomes" id="UP000293638"/>
    </source>
</evidence>
<reference evidence="5 6" key="1">
    <citation type="submission" date="2019-02" db="EMBL/GenBank/DDBJ databases">
        <title>Genomic Encyclopedia of Type Strains, Phase IV (KMG-IV): sequencing the most valuable type-strain genomes for metagenomic binning, comparative biology and taxonomic classification.</title>
        <authorList>
            <person name="Goeker M."/>
        </authorList>
    </citation>
    <scope>NUCLEOTIDE SEQUENCE [LARGE SCALE GENOMIC DNA]</scope>
    <source>
        <strain evidence="5 6">DSM 45622</strain>
    </source>
</reference>
<protein>
    <submittedName>
        <fullName evidence="5">GntR family transcriptional regulator</fullName>
    </submittedName>
</protein>
<gene>
    <name evidence="5" type="ORF">EV189_1718</name>
</gene>
<dbReference type="PANTHER" id="PTHR43537:SF24">
    <property type="entry name" value="GLUCONATE OPERON TRANSCRIPTIONAL REPRESSOR"/>
    <property type="match status" value="1"/>
</dbReference>
<dbReference type="Gene3D" id="1.10.10.10">
    <property type="entry name" value="Winged helix-like DNA-binding domain superfamily/Winged helix DNA-binding domain"/>
    <property type="match status" value="1"/>
</dbReference>
<evidence type="ECO:0000259" key="4">
    <source>
        <dbReference type="PROSITE" id="PS50949"/>
    </source>
</evidence>
<evidence type="ECO:0000256" key="1">
    <source>
        <dbReference type="ARBA" id="ARBA00023015"/>
    </source>
</evidence>
<organism evidence="5 6">
    <name type="scientific">Motilibacter rhizosphaerae</name>
    <dbReference type="NCBI Taxonomy" id="598652"/>
    <lineage>
        <taxon>Bacteria</taxon>
        <taxon>Bacillati</taxon>
        <taxon>Actinomycetota</taxon>
        <taxon>Actinomycetes</taxon>
        <taxon>Motilibacterales</taxon>
        <taxon>Motilibacteraceae</taxon>
        <taxon>Motilibacter</taxon>
    </lineage>
</organism>
<keyword evidence="2" id="KW-0238">DNA-binding</keyword>
<dbReference type="EMBL" id="SGXD01000002">
    <property type="protein sequence ID" value="RZS89938.1"/>
    <property type="molecule type" value="Genomic_DNA"/>
</dbReference>